<proteinExistence type="predicted"/>
<dbReference type="Proteomes" id="UP000462363">
    <property type="component" value="Unassembled WGS sequence"/>
</dbReference>
<evidence type="ECO:0000256" key="3">
    <source>
        <dbReference type="ARBA" id="ARBA00022741"/>
    </source>
</evidence>
<dbReference type="CDD" id="cd03262">
    <property type="entry name" value="ABC_HisP_GlnQ"/>
    <property type="match status" value="1"/>
</dbReference>
<evidence type="ECO:0000256" key="4">
    <source>
        <dbReference type="ARBA" id="ARBA00022840"/>
    </source>
</evidence>
<keyword evidence="7" id="KW-0808">Transferase</keyword>
<dbReference type="InterPro" id="IPR003439">
    <property type="entry name" value="ABC_transporter-like_ATP-bd"/>
</dbReference>
<accession>A0A844F2J7</accession>
<reference evidence="7 8" key="1">
    <citation type="submission" date="2019-08" db="EMBL/GenBank/DDBJ databases">
        <title>In-depth cultivation of the pig gut microbiome towards novel bacterial diversity and tailored functional studies.</title>
        <authorList>
            <person name="Wylensek D."/>
            <person name="Hitch T.C.A."/>
            <person name="Clavel T."/>
        </authorList>
    </citation>
    <scope>NUCLEOTIDE SEQUENCE [LARGE SCALE GENOMIC DNA]</scope>
    <source>
        <strain evidence="7 8">BL-389-WT-3D</strain>
    </source>
</reference>
<dbReference type="PROSITE" id="PS00211">
    <property type="entry name" value="ABC_TRANSPORTER_1"/>
    <property type="match status" value="1"/>
</dbReference>
<dbReference type="InterPro" id="IPR016181">
    <property type="entry name" value="Acyl_CoA_acyltransferase"/>
</dbReference>
<evidence type="ECO:0000259" key="5">
    <source>
        <dbReference type="PROSITE" id="PS50893"/>
    </source>
</evidence>
<evidence type="ECO:0000256" key="1">
    <source>
        <dbReference type="ARBA" id="ARBA00004202"/>
    </source>
</evidence>
<dbReference type="SMART" id="SM00382">
    <property type="entry name" value="AAA"/>
    <property type="match status" value="1"/>
</dbReference>
<gene>
    <name evidence="7" type="ORF">FYJ37_05900</name>
</gene>
<keyword evidence="4" id="KW-0067">ATP-binding</keyword>
<dbReference type="SUPFAM" id="SSF55729">
    <property type="entry name" value="Acyl-CoA N-acyltransferases (Nat)"/>
    <property type="match status" value="1"/>
</dbReference>
<dbReference type="Gene3D" id="3.40.630.30">
    <property type="match status" value="1"/>
</dbReference>
<dbReference type="RefSeq" id="WP_004607874.1">
    <property type="nucleotide sequence ID" value="NZ_AP025569.1"/>
</dbReference>
<protein>
    <submittedName>
        <fullName evidence="7">GNAT family N-acetyltransferase</fullName>
    </submittedName>
</protein>
<dbReference type="GO" id="GO:0016887">
    <property type="term" value="F:ATP hydrolysis activity"/>
    <property type="evidence" value="ECO:0007669"/>
    <property type="project" value="InterPro"/>
</dbReference>
<comment type="subcellular location">
    <subcellularLocation>
        <location evidence="1">Cell membrane</location>
        <topology evidence="1">Peripheral membrane protein</topology>
    </subcellularLocation>
</comment>
<dbReference type="InterPro" id="IPR017871">
    <property type="entry name" value="ABC_transporter-like_CS"/>
</dbReference>
<dbReference type="PROSITE" id="PS51186">
    <property type="entry name" value="GNAT"/>
    <property type="match status" value="1"/>
</dbReference>
<dbReference type="PANTHER" id="PTHR43166:SF35">
    <property type="entry name" value="L-CYSTINE IMPORT ATP-BINDING PROTEIN TCYN"/>
    <property type="match status" value="1"/>
</dbReference>
<dbReference type="PROSITE" id="PS50893">
    <property type="entry name" value="ABC_TRANSPORTER_2"/>
    <property type="match status" value="1"/>
</dbReference>
<dbReference type="Pfam" id="PF00005">
    <property type="entry name" value="ABC_tran"/>
    <property type="match status" value="1"/>
</dbReference>
<keyword evidence="3" id="KW-0547">Nucleotide-binding</keyword>
<dbReference type="PANTHER" id="PTHR43166">
    <property type="entry name" value="AMINO ACID IMPORT ATP-BINDING PROTEIN"/>
    <property type="match status" value="1"/>
</dbReference>
<dbReference type="InterPro" id="IPR000182">
    <property type="entry name" value="GNAT_dom"/>
</dbReference>
<dbReference type="CDD" id="cd04301">
    <property type="entry name" value="NAT_SF"/>
    <property type="match status" value="1"/>
</dbReference>
<dbReference type="GO" id="GO:0016747">
    <property type="term" value="F:acyltransferase activity, transferring groups other than amino-acyl groups"/>
    <property type="evidence" value="ECO:0007669"/>
    <property type="project" value="InterPro"/>
</dbReference>
<keyword evidence="2" id="KW-0813">Transport</keyword>
<evidence type="ECO:0000256" key="2">
    <source>
        <dbReference type="ARBA" id="ARBA00022448"/>
    </source>
</evidence>
<feature type="domain" description="ABC transporter" evidence="5">
    <location>
        <begin position="16"/>
        <end position="253"/>
    </location>
</feature>
<dbReference type="AlphaFoldDB" id="A0A844F2J7"/>
<dbReference type="InterPro" id="IPR003593">
    <property type="entry name" value="AAA+_ATPase"/>
</dbReference>
<feature type="domain" description="N-acetyltransferase" evidence="6">
    <location>
        <begin position="251"/>
        <end position="404"/>
    </location>
</feature>
<comment type="caution">
    <text evidence="7">The sequence shown here is derived from an EMBL/GenBank/DDBJ whole genome shotgun (WGS) entry which is preliminary data.</text>
</comment>
<dbReference type="Pfam" id="PF13508">
    <property type="entry name" value="Acetyltransf_7"/>
    <property type="match status" value="1"/>
</dbReference>
<dbReference type="GO" id="GO:0005524">
    <property type="term" value="F:ATP binding"/>
    <property type="evidence" value="ECO:0007669"/>
    <property type="project" value="UniProtKB-KW"/>
</dbReference>
<sequence>MDCKEKMDTTNTKHMVEIRDLHKRFGDLEVLRGINLNIKKGEVVAIIGSSGTGKSTLLRCLNYLEKPDKGRITIGDIAIDAEKCTKKEVQRLRKHSAMIFQSYNLFLNKDVLHNVMEPLISSLRMNGEDARKRALYYLEQVGMGGKTKQYPATLSGGQQQRVAIARSLAVLPNILLLDEPTSALDPEWVQEVLEVIRDLASKHFTMIIVTHEMTFAKEVANRIVFMDNGIIVEEGTPEEIFRHPKNLRTKDFLKLSKPDEFTIIHSMQFEAMLPMFIRTGLEYSLEEKAPEGLLTCIEVIERETGNRVGGAALAYAHDVFIIKAVAIEQAYQGKGLGTMVVKDAIKEAQGRGAVKIFLVAKVPEFYKKLGFQVVDQQSASDISTCYLCSRYHNGCDSEIMMKEI</sequence>
<dbReference type="EMBL" id="VUMB01000009">
    <property type="protein sequence ID" value="MSS39892.1"/>
    <property type="molecule type" value="Genomic_DNA"/>
</dbReference>
<dbReference type="InterPro" id="IPR050086">
    <property type="entry name" value="MetN_ABC_transporter-like"/>
</dbReference>
<name>A0A844F2J7_CLOSV</name>
<dbReference type="InterPro" id="IPR027417">
    <property type="entry name" value="P-loop_NTPase"/>
</dbReference>
<dbReference type="GeneID" id="93982566"/>
<dbReference type="Gene3D" id="3.40.50.300">
    <property type="entry name" value="P-loop containing nucleotide triphosphate hydrolases"/>
    <property type="match status" value="1"/>
</dbReference>
<evidence type="ECO:0000313" key="8">
    <source>
        <dbReference type="Proteomes" id="UP000462363"/>
    </source>
</evidence>
<evidence type="ECO:0000313" key="7">
    <source>
        <dbReference type="EMBL" id="MSS39892.1"/>
    </source>
</evidence>
<dbReference type="SUPFAM" id="SSF52540">
    <property type="entry name" value="P-loop containing nucleoside triphosphate hydrolases"/>
    <property type="match status" value="1"/>
</dbReference>
<organism evidence="7 8">
    <name type="scientific">Clostridium scindens (strain JCM 10418 / VPI 12708)</name>
    <dbReference type="NCBI Taxonomy" id="29347"/>
    <lineage>
        <taxon>Bacteria</taxon>
        <taxon>Bacillati</taxon>
        <taxon>Bacillota</taxon>
        <taxon>Clostridia</taxon>
        <taxon>Lachnospirales</taxon>
        <taxon>Lachnospiraceae</taxon>
    </lineage>
</organism>
<evidence type="ECO:0000259" key="6">
    <source>
        <dbReference type="PROSITE" id="PS51186"/>
    </source>
</evidence>
<dbReference type="GO" id="GO:0005886">
    <property type="term" value="C:plasma membrane"/>
    <property type="evidence" value="ECO:0007669"/>
    <property type="project" value="UniProtKB-SubCell"/>
</dbReference>